<comment type="subcellular location">
    <subcellularLocation>
        <location evidence="1">Membrane</location>
        <topology evidence="1">Single-pass type II membrane protein</topology>
    </subcellularLocation>
</comment>
<name>A0A485MBK6_LYNPA</name>
<dbReference type="SMART" id="SM00034">
    <property type="entry name" value="CLECT"/>
    <property type="match status" value="1"/>
</dbReference>
<keyword evidence="2 13" id="KW-0812">Transmembrane</keyword>
<evidence type="ECO:0000256" key="3">
    <source>
        <dbReference type="ARBA" id="ARBA00022734"/>
    </source>
</evidence>
<dbReference type="AlphaFoldDB" id="A0A485MBK6"/>
<keyword evidence="5" id="KW-0735">Signal-anchor</keyword>
<dbReference type="InterPro" id="IPR052013">
    <property type="entry name" value="Mouse_KLRs"/>
</dbReference>
<dbReference type="Gene3D" id="3.10.100.10">
    <property type="entry name" value="Mannose-Binding Protein A, subunit A"/>
    <property type="match status" value="1"/>
</dbReference>
<accession>A0A485MBK6</accession>
<keyword evidence="16" id="KW-1185">Reference proteome</keyword>
<keyword evidence="6 13" id="KW-1133">Transmembrane helix</keyword>
<protein>
    <submittedName>
        <fullName evidence="15">Killer cell lectin-like receptor</fullName>
    </submittedName>
</protein>
<keyword evidence="8" id="KW-1015">Disulfide bond</keyword>
<dbReference type="SUPFAM" id="SSF56436">
    <property type="entry name" value="C-type lectin-like"/>
    <property type="match status" value="1"/>
</dbReference>
<evidence type="ECO:0000256" key="2">
    <source>
        <dbReference type="ARBA" id="ARBA00022692"/>
    </source>
</evidence>
<dbReference type="Pfam" id="PF08391">
    <property type="entry name" value="Ly49"/>
    <property type="match status" value="1"/>
</dbReference>
<gene>
    <name evidence="15" type="ORF">LYPA_23C013559</name>
</gene>
<proteinExistence type="predicted"/>
<dbReference type="InterPro" id="IPR001304">
    <property type="entry name" value="C-type_lectin-like"/>
</dbReference>
<keyword evidence="7 13" id="KW-0472">Membrane</keyword>
<evidence type="ECO:0000256" key="8">
    <source>
        <dbReference type="ARBA" id="ARBA00023157"/>
    </source>
</evidence>
<feature type="region of interest" description="Disordered" evidence="12">
    <location>
        <begin position="17"/>
        <end position="37"/>
    </location>
</feature>
<evidence type="ECO:0000256" key="4">
    <source>
        <dbReference type="ARBA" id="ARBA00022889"/>
    </source>
</evidence>
<evidence type="ECO:0000259" key="14">
    <source>
        <dbReference type="PROSITE" id="PS50041"/>
    </source>
</evidence>
<evidence type="ECO:0000313" key="16">
    <source>
        <dbReference type="Proteomes" id="UP000386466"/>
    </source>
</evidence>
<evidence type="ECO:0000256" key="5">
    <source>
        <dbReference type="ARBA" id="ARBA00022968"/>
    </source>
</evidence>
<dbReference type="EMBL" id="CAAGRJ010000169">
    <property type="protein sequence ID" value="VFV17594.1"/>
    <property type="molecule type" value="Genomic_DNA"/>
</dbReference>
<dbReference type="InterPro" id="IPR013600">
    <property type="entry name" value="Ly49_N"/>
</dbReference>
<organism evidence="15 16">
    <name type="scientific">Lynx pardinus</name>
    <name type="common">Iberian lynx</name>
    <name type="synonym">Felis pardina</name>
    <dbReference type="NCBI Taxonomy" id="191816"/>
    <lineage>
        <taxon>Eukaryota</taxon>
        <taxon>Metazoa</taxon>
        <taxon>Chordata</taxon>
        <taxon>Craniata</taxon>
        <taxon>Vertebrata</taxon>
        <taxon>Euteleostomi</taxon>
        <taxon>Mammalia</taxon>
        <taxon>Eutheria</taxon>
        <taxon>Laurasiatheria</taxon>
        <taxon>Carnivora</taxon>
        <taxon>Feliformia</taxon>
        <taxon>Felidae</taxon>
        <taxon>Felinae</taxon>
        <taxon>Lynx</taxon>
    </lineage>
</organism>
<dbReference type="GO" id="GO:0030246">
    <property type="term" value="F:carbohydrate binding"/>
    <property type="evidence" value="ECO:0007669"/>
    <property type="project" value="UniProtKB-KW"/>
</dbReference>
<evidence type="ECO:0000256" key="7">
    <source>
        <dbReference type="ARBA" id="ARBA00023136"/>
    </source>
</evidence>
<feature type="transmembrane region" description="Helical" evidence="13">
    <location>
        <begin position="44"/>
        <end position="65"/>
    </location>
</feature>
<evidence type="ECO:0000256" key="11">
    <source>
        <dbReference type="SAM" id="Coils"/>
    </source>
</evidence>
<keyword evidence="4" id="KW-0130">Cell adhesion</keyword>
<evidence type="ECO:0000256" key="6">
    <source>
        <dbReference type="ARBA" id="ARBA00022989"/>
    </source>
</evidence>
<keyword evidence="9 15" id="KW-0675">Receptor</keyword>
<evidence type="ECO:0000256" key="9">
    <source>
        <dbReference type="ARBA" id="ARBA00023170"/>
    </source>
</evidence>
<feature type="coiled-coil region" evidence="11">
    <location>
        <begin position="69"/>
        <end position="96"/>
    </location>
</feature>
<dbReference type="PANTHER" id="PTHR46329:SF1">
    <property type="entry name" value="KILLER CELL LECTIN-LIKE RECEPTOR 2"/>
    <property type="match status" value="1"/>
</dbReference>
<sequence>MSDQKVIYSTLRFLQSPTESQNRIRPGRTQRPGKTDDKEFSVPWHLIAVILGILCLLLSVTVAVLGTKIFQYIQENHQQREKIRNLSQEYQIVQNDSYFKEQLLTNKILECNSRENESLQQKMKQDFIERTCQRKNIGMEGREDCKLYESDWSCCGIKCYYFIPEYKNWKGCKQTCQTWNQWLSILLRWQLRTWRQSDPTFIQTQTYRNYYWIGLSYNRGERKWKWIDSDPLLGMHYAFMNISGRGQCAFLSSTRITNAECSQMYNCICEKTIGDIFFPCFNNYKKR</sequence>
<evidence type="ECO:0000256" key="1">
    <source>
        <dbReference type="ARBA" id="ARBA00004606"/>
    </source>
</evidence>
<dbReference type="GO" id="GO:0007155">
    <property type="term" value="P:cell adhesion"/>
    <property type="evidence" value="ECO:0007669"/>
    <property type="project" value="UniProtKB-KW"/>
</dbReference>
<dbReference type="InterPro" id="IPR016187">
    <property type="entry name" value="CTDL_fold"/>
</dbReference>
<feature type="domain" description="C-type lectin" evidence="14">
    <location>
        <begin position="155"/>
        <end position="270"/>
    </location>
</feature>
<dbReference type="InterPro" id="IPR033992">
    <property type="entry name" value="NKR-like_CTLD"/>
</dbReference>
<dbReference type="InterPro" id="IPR016186">
    <property type="entry name" value="C-type_lectin-like/link_sf"/>
</dbReference>
<evidence type="ECO:0000256" key="12">
    <source>
        <dbReference type="SAM" id="MobiDB-lite"/>
    </source>
</evidence>
<dbReference type="PROSITE" id="PS50041">
    <property type="entry name" value="C_TYPE_LECTIN_2"/>
    <property type="match status" value="1"/>
</dbReference>
<dbReference type="Pfam" id="PF00059">
    <property type="entry name" value="Lectin_C"/>
    <property type="match status" value="1"/>
</dbReference>
<dbReference type="PANTHER" id="PTHR46329">
    <property type="entry name" value="KILLER CELL LECTIN-LIKE RECEPTOR 2"/>
    <property type="match status" value="1"/>
</dbReference>
<dbReference type="CDD" id="cd03593">
    <property type="entry name" value="CLECT_NK_receptors_like"/>
    <property type="match status" value="1"/>
</dbReference>
<evidence type="ECO:0000313" key="15">
    <source>
        <dbReference type="EMBL" id="VFV17594.1"/>
    </source>
</evidence>
<dbReference type="GO" id="GO:0005886">
    <property type="term" value="C:plasma membrane"/>
    <property type="evidence" value="ECO:0007669"/>
    <property type="project" value="UniProtKB-ARBA"/>
</dbReference>
<keyword evidence="3 15" id="KW-0430">Lectin</keyword>
<keyword evidence="11" id="KW-0175">Coiled coil</keyword>
<keyword evidence="10" id="KW-0325">Glycoprotein</keyword>
<dbReference type="Proteomes" id="UP000386466">
    <property type="component" value="Unassembled WGS sequence"/>
</dbReference>
<evidence type="ECO:0000256" key="10">
    <source>
        <dbReference type="ARBA" id="ARBA00023180"/>
    </source>
</evidence>
<reference evidence="15 16" key="1">
    <citation type="submission" date="2019-01" db="EMBL/GenBank/DDBJ databases">
        <authorList>
            <person name="Alioto T."/>
            <person name="Alioto T."/>
        </authorList>
    </citation>
    <scope>NUCLEOTIDE SEQUENCE [LARGE SCALE GENOMIC DNA]</scope>
</reference>
<evidence type="ECO:0000256" key="13">
    <source>
        <dbReference type="SAM" id="Phobius"/>
    </source>
</evidence>